<organism evidence="1 2">
    <name type="scientific">Bradyrhizobium daqingense</name>
    <dbReference type="NCBI Taxonomy" id="993502"/>
    <lineage>
        <taxon>Bacteria</taxon>
        <taxon>Pseudomonadati</taxon>
        <taxon>Pseudomonadota</taxon>
        <taxon>Alphaproteobacteria</taxon>
        <taxon>Hyphomicrobiales</taxon>
        <taxon>Nitrobacteraceae</taxon>
        <taxon>Bradyrhizobium</taxon>
    </lineage>
</organism>
<gene>
    <name evidence="1" type="ORF">IQ17_06091</name>
</gene>
<keyword evidence="2" id="KW-1185">Reference proteome</keyword>
<dbReference type="EMBL" id="VLKL01000024">
    <property type="protein sequence ID" value="TWH98035.1"/>
    <property type="molecule type" value="Genomic_DNA"/>
</dbReference>
<dbReference type="AlphaFoldDB" id="A0A562KS04"/>
<name>A0A562KS04_9BRAD</name>
<dbReference type="Proteomes" id="UP000317176">
    <property type="component" value="Unassembled WGS sequence"/>
</dbReference>
<evidence type="ECO:0000313" key="2">
    <source>
        <dbReference type="Proteomes" id="UP000317176"/>
    </source>
</evidence>
<evidence type="ECO:0000313" key="1">
    <source>
        <dbReference type="EMBL" id="TWH98035.1"/>
    </source>
</evidence>
<sequence length="367" mass="42189">MSVPSLDRRYYFHSTYKRLAKRNRTFGRIDIGEPNTTRAISLVAALKEFVTPLSHDERARLRSRILESLDPDRDIRELEHEMRAFVHYKSAGYTVTPGDGNKMDRFDFLIRGNNREFELECKTFAESIGTPVSVEDSVYVFRAIRKAVLAEPSFRESGILRLIFPARPLLSEQELEKIVAKFLLQAPTEQRDTRYSLRFERRPEWDAWLKEGKHSDVVDNIANQFAEHNLHFMTMLSRNHAVMGVVGSEQRSHPVTSIFSRLKKASDQFSKQRPAVLWGNFLGIGESEFRGLLAETRLGHRSLDVFGHNLFKSSNRNHIVRLRLSADGLNVQATRSESVYVRNEIHTGGPAYDLTSRVSRYSAESTE</sequence>
<reference evidence="1 2" key="1">
    <citation type="journal article" date="2015" name="Stand. Genomic Sci.">
        <title>Genomic Encyclopedia of Bacterial and Archaeal Type Strains, Phase III: the genomes of soil and plant-associated and newly described type strains.</title>
        <authorList>
            <person name="Whitman W.B."/>
            <person name="Woyke T."/>
            <person name="Klenk H.P."/>
            <person name="Zhou Y."/>
            <person name="Lilburn T.G."/>
            <person name="Beck B.J."/>
            <person name="De Vos P."/>
            <person name="Vandamme P."/>
            <person name="Eisen J.A."/>
            <person name="Garrity G."/>
            <person name="Hugenholtz P."/>
            <person name="Kyrpides N.C."/>
        </authorList>
    </citation>
    <scope>NUCLEOTIDE SEQUENCE [LARGE SCALE GENOMIC DNA]</scope>
    <source>
        <strain evidence="1 2">CGMCC 1.10947</strain>
    </source>
</reference>
<comment type="caution">
    <text evidence="1">The sequence shown here is derived from an EMBL/GenBank/DDBJ whole genome shotgun (WGS) entry which is preliminary data.</text>
</comment>
<proteinExistence type="predicted"/>
<protein>
    <submittedName>
        <fullName evidence="1">Uncharacterized protein</fullName>
    </submittedName>
</protein>
<accession>A0A562KS04</accession>